<name>I3YNY7_ALIFI</name>
<gene>
    <name evidence="1" type="ordered locus">Alfi_2434</name>
</gene>
<dbReference type="AlphaFoldDB" id="I3YNY7"/>
<reference evidence="2" key="1">
    <citation type="journal article" date="2013" name="Stand. Genomic Sci.">
        <title>Complete genome sequence of the bile-resistant pigment-producing anaerobe Alistipes finegoldii type strain (AHN2437(T)).</title>
        <authorList>
            <person name="Mavromatis K."/>
            <person name="Stackebrandt E."/>
            <person name="Munk C."/>
            <person name="Lapidus A."/>
            <person name="Nolan M."/>
            <person name="Lucas S."/>
            <person name="Hammon N."/>
            <person name="Deshpande S."/>
            <person name="Cheng J.F."/>
            <person name="Tapia R."/>
            <person name="Goodwin L.A."/>
            <person name="Pitluck S."/>
            <person name="Liolios K."/>
            <person name="Pagani I."/>
            <person name="Ivanova N."/>
            <person name="Mikhailova N."/>
            <person name="Huntemann M."/>
            <person name="Pati A."/>
            <person name="Chen A."/>
            <person name="Palaniappan K."/>
            <person name="Land M."/>
            <person name="Hauser L."/>
            <person name="Rohde M."/>
            <person name="Gronow S."/>
            <person name="Goker M."/>
            <person name="Detter J.C."/>
            <person name="Bristow J."/>
            <person name="Eisen J.A."/>
            <person name="Markowitz V."/>
            <person name="Hugenholtz P."/>
            <person name="Kyrpides N.C."/>
            <person name="Klenk H.P."/>
            <person name="Woyke T."/>
        </authorList>
    </citation>
    <scope>NUCLEOTIDE SEQUENCE</scope>
    <source>
        <strain evidence="2">DSM 17242 / JCM 16770 / AHN 2437 / CCUG 46020 / CIP 107999</strain>
    </source>
</reference>
<dbReference type="PIRSF" id="PIRSF018748">
    <property type="entry name" value="UCP018748"/>
    <property type="match status" value="1"/>
</dbReference>
<evidence type="ECO:0000313" key="1">
    <source>
        <dbReference type="EMBL" id="AFL78705.1"/>
    </source>
</evidence>
<sequence length="196" mass="22971">MRYNDFETMSIYTVENFTSDITVEGYIAEFRDEPHFLELCKQCTNYGKSWGCPPFDFDTESFLRQYKYAHLMATKIIPEDKDIPIEYTQKLILPERIRIESELLDMERKYGGRSFAYIGKCLHCSDNECTRNCGTPCRHPEKVRPSLEAFGFDIAKTLSELFNIELLWGKDGKLPEYLVLVSGFFHNEYELCNIAY</sequence>
<dbReference type="KEGG" id="afd:Alfi_2434"/>
<accession>I3YNY7</accession>
<evidence type="ECO:0000313" key="2">
    <source>
        <dbReference type="Proteomes" id="UP000006052"/>
    </source>
</evidence>
<dbReference type="STRING" id="679935.Alfi_2434"/>
<dbReference type="EMBL" id="CP003274">
    <property type="protein sequence ID" value="AFL78705.1"/>
    <property type="molecule type" value="Genomic_DNA"/>
</dbReference>
<dbReference type="Pfam" id="PF10050">
    <property type="entry name" value="DUF2284"/>
    <property type="match status" value="1"/>
</dbReference>
<dbReference type="Proteomes" id="UP000006052">
    <property type="component" value="Chromosome"/>
</dbReference>
<proteinExistence type="predicted"/>
<organism evidence="1 2">
    <name type="scientific">Alistipes finegoldii (strain DSM 17242 / JCM 16770 / CCUG 46020 / CIP 107999 / KCTC 15236 / AHN 2437)</name>
    <dbReference type="NCBI Taxonomy" id="679935"/>
    <lineage>
        <taxon>Bacteria</taxon>
        <taxon>Pseudomonadati</taxon>
        <taxon>Bacteroidota</taxon>
        <taxon>Bacteroidia</taxon>
        <taxon>Bacteroidales</taxon>
        <taxon>Rikenellaceae</taxon>
        <taxon>Alistipes</taxon>
    </lineage>
</organism>
<dbReference type="InterPro" id="IPR019271">
    <property type="entry name" value="DUF2284_metal-binding"/>
</dbReference>
<protein>
    <submittedName>
        <fullName evidence="1">Putative metal-binding protein</fullName>
    </submittedName>
</protein>
<dbReference type="HOGENOM" id="CLU_109336_0_0_10"/>
<dbReference type="eggNOG" id="COG5423">
    <property type="taxonomic scope" value="Bacteria"/>
</dbReference>